<accession>A0A1Y5P225</accession>
<reference evidence="1" key="1">
    <citation type="submission" date="2016-03" db="EMBL/GenBank/DDBJ databases">
        <authorList>
            <person name="Ploux O."/>
        </authorList>
    </citation>
    <scope>NUCLEOTIDE SEQUENCE</scope>
    <source>
        <strain evidence="1">UC1</strain>
    </source>
</reference>
<proteinExistence type="predicted"/>
<organism evidence="1">
    <name type="scientific">uncultured Microbacterium sp</name>
    <dbReference type="NCBI Taxonomy" id="191216"/>
    <lineage>
        <taxon>Bacteria</taxon>
        <taxon>Bacillati</taxon>
        <taxon>Actinomycetota</taxon>
        <taxon>Actinomycetes</taxon>
        <taxon>Micrococcales</taxon>
        <taxon>Microbacteriaceae</taxon>
        <taxon>Microbacterium</taxon>
        <taxon>environmental samples</taxon>
    </lineage>
</organism>
<protein>
    <submittedName>
        <fullName evidence="1">Uncharacterized protein</fullName>
    </submittedName>
</protein>
<gene>
    <name evidence="1" type="ORF">MIPYR_30186</name>
</gene>
<name>A0A1Y5P225_9MICO</name>
<evidence type="ECO:0000313" key="1">
    <source>
        <dbReference type="EMBL" id="SBS72744.1"/>
    </source>
</evidence>
<sequence length="73" mass="8355">MSGPRGRATRNVRHGVRRPQTCLWITVWTMCEKRRHACAQRLCKTPEVWHKPEILSPSDQGFLIPQAVEGECG</sequence>
<dbReference type="EMBL" id="FLQR01000007">
    <property type="protein sequence ID" value="SBS72744.1"/>
    <property type="molecule type" value="Genomic_DNA"/>
</dbReference>
<dbReference type="AlphaFoldDB" id="A0A1Y5P225"/>